<sequence length="186" mass="20717">MVGFTKLHKAVDFDFGVIRANFRFSLITLTFCSLTFPSSRGSLHVTYARGLFPLGCAAHPMRQPMYLREDPDQTTRTARPIGSFKQEARHQDRARGASGDESPAKPYSGSIGGCAYTPKATTRMHAPPDAGPSSPLPVPPIHLPASAPRQHHSDAWREYSRVSSRPFLRRPYFRKTRAGRATLTHR</sequence>
<evidence type="ECO:0000313" key="3">
    <source>
        <dbReference type="Proteomes" id="UP001063166"/>
    </source>
</evidence>
<feature type="compositionally biased region" description="Basic and acidic residues" evidence="1">
    <location>
        <begin position="86"/>
        <end position="95"/>
    </location>
</feature>
<accession>A0A9P3PD51</accession>
<dbReference type="Proteomes" id="UP001063166">
    <property type="component" value="Unassembled WGS sequence"/>
</dbReference>
<dbReference type="AlphaFoldDB" id="A0A9P3PD51"/>
<feature type="compositionally biased region" description="Basic and acidic residues" evidence="1">
    <location>
        <begin position="151"/>
        <end position="160"/>
    </location>
</feature>
<reference evidence="2" key="1">
    <citation type="submission" date="2022-07" db="EMBL/GenBank/DDBJ databases">
        <title>The genome of Lyophyllum shimeji provides insight into the initial evolution of ectomycorrhizal fungal genome.</title>
        <authorList>
            <person name="Kobayashi Y."/>
            <person name="Shibata T."/>
            <person name="Hirakawa H."/>
            <person name="Shigenobu S."/>
            <person name="Nishiyama T."/>
            <person name="Yamada A."/>
            <person name="Hasebe M."/>
            <person name="Kawaguchi M."/>
        </authorList>
    </citation>
    <scope>NUCLEOTIDE SEQUENCE</scope>
    <source>
        <strain evidence="2">AT787</strain>
    </source>
</reference>
<proteinExistence type="predicted"/>
<comment type="caution">
    <text evidence="2">The sequence shown here is derived from an EMBL/GenBank/DDBJ whole genome shotgun (WGS) entry which is preliminary data.</text>
</comment>
<organism evidence="2 3">
    <name type="scientific">Lyophyllum shimeji</name>
    <name type="common">Hon-shimeji</name>
    <name type="synonym">Tricholoma shimeji</name>
    <dbReference type="NCBI Taxonomy" id="47721"/>
    <lineage>
        <taxon>Eukaryota</taxon>
        <taxon>Fungi</taxon>
        <taxon>Dikarya</taxon>
        <taxon>Basidiomycota</taxon>
        <taxon>Agaricomycotina</taxon>
        <taxon>Agaricomycetes</taxon>
        <taxon>Agaricomycetidae</taxon>
        <taxon>Agaricales</taxon>
        <taxon>Tricholomatineae</taxon>
        <taxon>Lyophyllaceae</taxon>
        <taxon>Lyophyllum</taxon>
    </lineage>
</organism>
<protein>
    <submittedName>
        <fullName evidence="2">Uncharacterized protein</fullName>
    </submittedName>
</protein>
<dbReference type="EMBL" id="BRPK01000001">
    <property type="protein sequence ID" value="GLB33256.1"/>
    <property type="molecule type" value="Genomic_DNA"/>
</dbReference>
<evidence type="ECO:0000256" key="1">
    <source>
        <dbReference type="SAM" id="MobiDB-lite"/>
    </source>
</evidence>
<name>A0A9P3PD51_LYOSH</name>
<keyword evidence="3" id="KW-1185">Reference proteome</keyword>
<feature type="region of interest" description="Disordered" evidence="1">
    <location>
        <begin position="66"/>
        <end position="161"/>
    </location>
</feature>
<evidence type="ECO:0000313" key="2">
    <source>
        <dbReference type="EMBL" id="GLB33256.1"/>
    </source>
</evidence>
<gene>
    <name evidence="2" type="ORF">LshimejAT787_0101400</name>
</gene>